<dbReference type="Proteomes" id="UP000076858">
    <property type="component" value="Unassembled WGS sequence"/>
</dbReference>
<evidence type="ECO:0000256" key="1">
    <source>
        <dbReference type="SAM" id="MobiDB-lite"/>
    </source>
</evidence>
<organism evidence="3 4">
    <name type="scientific">Daphnia magna</name>
    <dbReference type="NCBI Taxonomy" id="35525"/>
    <lineage>
        <taxon>Eukaryota</taxon>
        <taxon>Metazoa</taxon>
        <taxon>Ecdysozoa</taxon>
        <taxon>Arthropoda</taxon>
        <taxon>Crustacea</taxon>
        <taxon>Branchiopoda</taxon>
        <taxon>Diplostraca</taxon>
        <taxon>Cladocera</taxon>
        <taxon>Anomopoda</taxon>
        <taxon>Daphniidae</taxon>
        <taxon>Daphnia</taxon>
    </lineage>
</organism>
<name>A0A164RAM6_9CRUS</name>
<keyword evidence="4" id="KW-1185">Reference proteome</keyword>
<feature type="signal peptide" evidence="2">
    <location>
        <begin position="1"/>
        <end position="16"/>
    </location>
</feature>
<feature type="region of interest" description="Disordered" evidence="1">
    <location>
        <begin position="115"/>
        <end position="140"/>
    </location>
</feature>
<dbReference type="OrthoDB" id="10448624at2759"/>
<evidence type="ECO:0000313" key="4">
    <source>
        <dbReference type="Proteomes" id="UP000076858"/>
    </source>
</evidence>
<protein>
    <submittedName>
        <fullName evidence="3">Uncharacterized protein</fullName>
    </submittedName>
</protein>
<gene>
    <name evidence="3" type="ORF">APZ42_027125</name>
</gene>
<evidence type="ECO:0000256" key="2">
    <source>
        <dbReference type="SAM" id="SignalP"/>
    </source>
</evidence>
<comment type="caution">
    <text evidence="3">The sequence shown here is derived from an EMBL/GenBank/DDBJ whole genome shotgun (WGS) entry which is preliminary data.</text>
</comment>
<dbReference type="AlphaFoldDB" id="A0A164RAM6"/>
<proteinExistence type="predicted"/>
<accession>A0A164RAM6</accession>
<sequence length="189" mass="20910">MHFLVLFSAFITAATTAPVIQNSGITSQLMGRTTPIFAGSSVNMYSPFYYLTTKLKLLPKDIIICIINPTKCDPPLSAPTGYIAPLPEAKVPYSETSVGDDMPYVDVFDTAVASQQTDESDHFPRDKPIQQRSTSDESTNHHMIYKHQSIQISSENFTAQRSNIQIPVTEPGSQDKTKVHFDMLAHTAN</sequence>
<reference evidence="3 4" key="1">
    <citation type="submission" date="2016-03" db="EMBL/GenBank/DDBJ databases">
        <title>EvidentialGene: Evidence-directed Construction of Genes on Genomes.</title>
        <authorList>
            <person name="Gilbert D.G."/>
            <person name="Choi J.-H."/>
            <person name="Mockaitis K."/>
            <person name="Colbourne J."/>
            <person name="Pfrender M."/>
        </authorList>
    </citation>
    <scope>NUCLEOTIDE SEQUENCE [LARGE SCALE GENOMIC DNA]</scope>
    <source>
        <strain evidence="3 4">Xinb3</strain>
        <tissue evidence="3">Complete organism</tissue>
    </source>
</reference>
<dbReference type="EMBL" id="LRGB01002190">
    <property type="protein sequence ID" value="KZS08478.1"/>
    <property type="molecule type" value="Genomic_DNA"/>
</dbReference>
<evidence type="ECO:0000313" key="3">
    <source>
        <dbReference type="EMBL" id="KZS08478.1"/>
    </source>
</evidence>
<feature type="chain" id="PRO_5007852780" evidence="2">
    <location>
        <begin position="17"/>
        <end position="189"/>
    </location>
</feature>
<feature type="compositionally biased region" description="Basic and acidic residues" evidence="1">
    <location>
        <begin position="119"/>
        <end position="140"/>
    </location>
</feature>
<keyword evidence="2" id="KW-0732">Signal</keyword>